<accession>A0AAV2VKZ4</accession>
<evidence type="ECO:0008006" key="3">
    <source>
        <dbReference type="Google" id="ProtNLM"/>
    </source>
</evidence>
<dbReference type="AlphaFoldDB" id="A0AAV2VKZ4"/>
<dbReference type="EMBL" id="CAOF01000045">
    <property type="protein sequence ID" value="CCO45159.1"/>
    <property type="molecule type" value="Genomic_DNA"/>
</dbReference>
<evidence type="ECO:0000313" key="1">
    <source>
        <dbReference type="EMBL" id="CCO45159.1"/>
    </source>
</evidence>
<organism evidence="1 2">
    <name type="scientific">Vibrio nigripulchritudo SOn1</name>
    <dbReference type="NCBI Taxonomy" id="1238450"/>
    <lineage>
        <taxon>Bacteria</taxon>
        <taxon>Pseudomonadati</taxon>
        <taxon>Pseudomonadota</taxon>
        <taxon>Gammaproteobacteria</taxon>
        <taxon>Vibrionales</taxon>
        <taxon>Vibrionaceae</taxon>
        <taxon>Vibrio</taxon>
    </lineage>
</organism>
<sequence length="45" mass="5467">MRVGYEEQYNILLGNHIKTKVVHGELGFRRTKQVDRIRWMQTYCV</sequence>
<proteinExistence type="predicted"/>
<name>A0AAV2VKZ4_9VIBR</name>
<evidence type="ECO:0000313" key="2">
    <source>
        <dbReference type="Proteomes" id="UP000018211"/>
    </source>
</evidence>
<dbReference type="Proteomes" id="UP000018211">
    <property type="component" value="Unassembled WGS sequence"/>
</dbReference>
<reference evidence="1 2" key="1">
    <citation type="journal article" date="2013" name="ISME J.">
        <title>Comparative genomics of pathogenic lineages of Vibrio nigripulchritudo identifies virulence-associated traits.</title>
        <authorList>
            <person name="Goudenege D."/>
            <person name="Labreuche Y."/>
            <person name="Krin E."/>
            <person name="Ansquer D."/>
            <person name="Mangenot S."/>
            <person name="Calteau A."/>
            <person name="Medigue C."/>
            <person name="Mazel D."/>
            <person name="Polz M.F."/>
            <person name="Le Roux F."/>
        </authorList>
    </citation>
    <scope>NUCLEOTIDE SEQUENCE [LARGE SCALE GENOMIC DNA]</scope>
    <source>
        <strain evidence="1 2">SOn1</strain>
    </source>
</reference>
<protein>
    <recommendedName>
        <fullName evidence="3">Transposase</fullName>
    </recommendedName>
</protein>
<gene>
    <name evidence="1" type="ORF">VIBNISOn1_1390038</name>
</gene>
<comment type="caution">
    <text evidence="1">The sequence shown here is derived from an EMBL/GenBank/DDBJ whole genome shotgun (WGS) entry which is preliminary data.</text>
</comment>